<gene>
    <name evidence="9 10" type="primary">fliQ</name>
    <name evidence="10" type="ORF">DSM101010T_08310</name>
</gene>
<feature type="transmembrane region" description="Helical" evidence="9">
    <location>
        <begin position="20"/>
        <end position="39"/>
    </location>
</feature>
<feature type="transmembrane region" description="Helical" evidence="9">
    <location>
        <begin position="51"/>
        <end position="70"/>
    </location>
</feature>
<comment type="caution">
    <text evidence="10">The sequence shown here is derived from an EMBL/GenBank/DDBJ whole genome shotgun (WGS) entry which is preliminary data.</text>
</comment>
<evidence type="ECO:0000256" key="6">
    <source>
        <dbReference type="ARBA" id="ARBA00022989"/>
    </source>
</evidence>
<keyword evidence="10" id="KW-0966">Cell projection</keyword>
<dbReference type="AlphaFoldDB" id="A0A7J0BFP7"/>
<keyword evidence="10" id="KW-0282">Flagellum</keyword>
<dbReference type="GO" id="GO:0009306">
    <property type="term" value="P:protein secretion"/>
    <property type="evidence" value="ECO:0007669"/>
    <property type="project" value="InterPro"/>
</dbReference>
<dbReference type="RefSeq" id="WP_174404175.1">
    <property type="nucleotide sequence ID" value="NZ_BLVO01000012.1"/>
</dbReference>
<keyword evidence="5 9" id="KW-0812">Transmembrane</keyword>
<evidence type="ECO:0000256" key="8">
    <source>
        <dbReference type="ARBA" id="ARBA00023143"/>
    </source>
</evidence>
<reference evidence="10 11" key="1">
    <citation type="submission" date="2020-05" db="EMBL/GenBank/DDBJ databases">
        <title>Draft genome sequence of Desulfovibrio sp. strain HN2T.</title>
        <authorList>
            <person name="Ueno A."/>
            <person name="Tamazawa S."/>
            <person name="Tamamura S."/>
            <person name="Murakami T."/>
            <person name="Kiyama T."/>
            <person name="Inomata H."/>
            <person name="Amano Y."/>
            <person name="Miyakawa K."/>
            <person name="Tamaki H."/>
            <person name="Naganuma T."/>
            <person name="Kaneko K."/>
        </authorList>
    </citation>
    <scope>NUCLEOTIDE SEQUENCE [LARGE SCALE GENOMIC DNA]</scope>
    <source>
        <strain evidence="10 11">HN2</strain>
    </source>
</reference>
<dbReference type="GO" id="GO:0009425">
    <property type="term" value="C:bacterial-type flagellum basal body"/>
    <property type="evidence" value="ECO:0007669"/>
    <property type="project" value="UniProtKB-SubCell"/>
</dbReference>
<keyword evidence="11" id="KW-1185">Reference proteome</keyword>
<comment type="similarity">
    <text evidence="2 9">Belongs to the FliQ/MopD/SpaQ family.</text>
</comment>
<evidence type="ECO:0000256" key="1">
    <source>
        <dbReference type="ARBA" id="ARBA00004651"/>
    </source>
</evidence>
<dbReference type="EMBL" id="BLVO01000012">
    <property type="protein sequence ID" value="GFM32466.1"/>
    <property type="molecule type" value="Genomic_DNA"/>
</dbReference>
<name>A0A7J0BFP7_9BACT</name>
<keyword evidence="6 9" id="KW-1133">Transmembrane helix</keyword>
<dbReference type="GO" id="GO:0005886">
    <property type="term" value="C:plasma membrane"/>
    <property type="evidence" value="ECO:0007669"/>
    <property type="project" value="UniProtKB-SubCell"/>
</dbReference>
<evidence type="ECO:0000256" key="7">
    <source>
        <dbReference type="ARBA" id="ARBA00023136"/>
    </source>
</evidence>
<evidence type="ECO:0000256" key="4">
    <source>
        <dbReference type="ARBA" id="ARBA00022475"/>
    </source>
</evidence>
<dbReference type="InterPro" id="IPR006305">
    <property type="entry name" value="FliQ"/>
</dbReference>
<dbReference type="PANTHER" id="PTHR34040">
    <property type="entry name" value="FLAGELLAR BIOSYNTHETIC PROTEIN FLIQ"/>
    <property type="match status" value="1"/>
</dbReference>
<comment type="function">
    <text evidence="9">Role in flagellar biosynthesis.</text>
</comment>
<evidence type="ECO:0000313" key="10">
    <source>
        <dbReference type="EMBL" id="GFM32466.1"/>
    </source>
</evidence>
<keyword evidence="7 9" id="KW-0472">Membrane</keyword>
<comment type="subcellular location">
    <subcellularLocation>
        <location evidence="1 9">Cell membrane</location>
        <topology evidence="1">Multi-pass membrane protein</topology>
    </subcellularLocation>
    <subcellularLocation>
        <location evidence="9">Bacterial flagellum basal body</location>
    </subcellularLocation>
</comment>
<dbReference type="NCBIfam" id="TIGR01402">
    <property type="entry name" value="fliQ"/>
    <property type="match status" value="1"/>
</dbReference>
<dbReference type="InterPro" id="IPR002191">
    <property type="entry name" value="Bac_export_3"/>
</dbReference>
<dbReference type="PANTHER" id="PTHR34040:SF2">
    <property type="entry name" value="FLAGELLAR BIOSYNTHETIC PROTEIN FLIQ"/>
    <property type="match status" value="1"/>
</dbReference>
<keyword evidence="4 9" id="KW-1003">Cell membrane</keyword>
<dbReference type="Pfam" id="PF01313">
    <property type="entry name" value="Bac_export_3"/>
    <property type="match status" value="1"/>
</dbReference>
<accession>A0A7J0BFP7</accession>
<keyword evidence="10" id="KW-0969">Cilium</keyword>
<evidence type="ECO:0000256" key="3">
    <source>
        <dbReference type="ARBA" id="ARBA00021718"/>
    </source>
</evidence>
<dbReference type="PRINTS" id="PR00952">
    <property type="entry name" value="TYPE3IMQPROT"/>
</dbReference>
<evidence type="ECO:0000256" key="9">
    <source>
        <dbReference type="RuleBase" id="RU364090"/>
    </source>
</evidence>
<proteinExistence type="inferred from homology"/>
<protein>
    <recommendedName>
        <fullName evidence="3 9">Flagellar biosynthetic protein FliQ</fullName>
    </recommendedName>
</protein>
<organism evidence="10 11">
    <name type="scientific">Desulfovibrio subterraneus</name>
    <dbReference type="NCBI Taxonomy" id="2718620"/>
    <lineage>
        <taxon>Bacteria</taxon>
        <taxon>Pseudomonadati</taxon>
        <taxon>Thermodesulfobacteriota</taxon>
        <taxon>Desulfovibrionia</taxon>
        <taxon>Desulfovibrionales</taxon>
        <taxon>Desulfovibrionaceae</taxon>
        <taxon>Desulfovibrio</taxon>
    </lineage>
</organism>
<dbReference type="GO" id="GO:0044780">
    <property type="term" value="P:bacterial-type flagellum assembly"/>
    <property type="evidence" value="ECO:0007669"/>
    <property type="project" value="InterPro"/>
</dbReference>
<evidence type="ECO:0000256" key="5">
    <source>
        <dbReference type="ARBA" id="ARBA00022692"/>
    </source>
</evidence>
<keyword evidence="8 9" id="KW-0975">Bacterial flagellum</keyword>
<evidence type="ECO:0000256" key="2">
    <source>
        <dbReference type="ARBA" id="ARBA00006156"/>
    </source>
</evidence>
<dbReference type="PIRSF" id="PIRSF004669">
    <property type="entry name" value="FliQ"/>
    <property type="match status" value="1"/>
</dbReference>
<sequence>MTPEFVIGFARQSIELSLMLALPMLGVGLAVGVFVSVIQAATQIQEMTLSFIPKIVSIFLALLISFPWLMDQMVSFTRDVFINIPNYVR</sequence>
<dbReference type="Proteomes" id="UP000503840">
    <property type="component" value="Unassembled WGS sequence"/>
</dbReference>
<evidence type="ECO:0000313" key="11">
    <source>
        <dbReference type="Proteomes" id="UP000503840"/>
    </source>
</evidence>